<dbReference type="Pfam" id="PF00856">
    <property type="entry name" value="SET"/>
    <property type="match status" value="1"/>
</dbReference>
<dbReference type="OrthoDB" id="5945798at2759"/>
<evidence type="ECO:0000313" key="7">
    <source>
        <dbReference type="Proteomes" id="UP000063063"/>
    </source>
</evidence>
<dbReference type="InterPro" id="IPR046341">
    <property type="entry name" value="SET_dom_sf"/>
</dbReference>
<organism evidence="6 7">
    <name type="scientific">Leishmania panamensis</name>
    <dbReference type="NCBI Taxonomy" id="5679"/>
    <lineage>
        <taxon>Eukaryota</taxon>
        <taxon>Discoba</taxon>
        <taxon>Euglenozoa</taxon>
        <taxon>Kinetoplastea</taxon>
        <taxon>Metakinetoplastina</taxon>
        <taxon>Trypanosomatida</taxon>
        <taxon>Trypanosomatidae</taxon>
        <taxon>Leishmaniinae</taxon>
        <taxon>Leishmania</taxon>
        <taxon>Leishmania guyanensis species complex</taxon>
    </lineage>
</organism>
<evidence type="ECO:0000259" key="5">
    <source>
        <dbReference type="PROSITE" id="PS50280"/>
    </source>
</evidence>
<accession>A0A088RKR7</accession>
<gene>
    <name evidence="6" type="ORF">LPMP_120980</name>
</gene>
<sequence>MPAAPSSTFTQGETMEQLRLKGNACFTDNPAEAAEYYTRAVQLYEQRHGKDAACTLDEFTKSAGNALTCFFKMGETEQCAAMATRVLAFNPILAKANAFYGRCALVDPSLDTVSTGCGSAGAAALVHLCRAIYELPTLEPSTREDVDEALTRLIAERVSATEAFARSPEPGVQLARGRHGVGVEAIRTLPPLIEVVSLLTPFSVGAFEDFAGQGCCVECSKPIGSGDAEAGTEEPNEDDDHEEADKANSREQAKNEKKLLRCTTCNMVAYCSPACAEAHREQHEKFECSRMTRLSDMMESIESRRLDVPEQFFELAYHCITTLAGMKAKRQGHENVLKLTSHVDEVIQSLHPVGPLMCDLFKGEEETTTLYIIIGVLRCNALEVTDPSGLGVAQALHVGNTIASFFNHSCMPNCAIDTVRHAIVTTRIIYVGEELSIAYIPQLYWPTRLRRERLSEGYYFVCHCPRCQRCDKDPFELALSMELPAARRGATTHFHPIVQTACATIRSRMVGDVSQEDADKLRKLLSDLSKHLFPFHYLCHEVRNCLSFVHAVLGQTRECLCSCLDELLMWECILPGALPVKQMKIQNALECVQALDAKMTDCSAALLPHLSRLALMYDAEGPI</sequence>
<proteinExistence type="predicted"/>
<evidence type="ECO:0000313" key="6">
    <source>
        <dbReference type="EMBL" id="AIN96425.1"/>
    </source>
</evidence>
<name>A0A088RKR7_LEIPA</name>
<dbReference type="SUPFAM" id="SSF82199">
    <property type="entry name" value="SET domain"/>
    <property type="match status" value="2"/>
</dbReference>
<feature type="region of interest" description="Disordered" evidence="4">
    <location>
        <begin position="226"/>
        <end position="253"/>
    </location>
</feature>
<dbReference type="Pfam" id="PF01753">
    <property type="entry name" value="zf-MYND"/>
    <property type="match status" value="1"/>
</dbReference>
<keyword evidence="7" id="KW-1185">Reference proteome</keyword>
<keyword evidence="2" id="KW-0863">Zinc-finger</keyword>
<keyword evidence="1" id="KW-0479">Metal-binding</keyword>
<dbReference type="CDD" id="cd20071">
    <property type="entry name" value="SET_SMYD"/>
    <property type="match status" value="1"/>
</dbReference>
<reference evidence="6 7" key="1">
    <citation type="journal article" date="2015" name="Sci. Rep.">
        <title>The genome of Leishmania panamensis: insights into genomics of the L. (Viannia) subgenus.</title>
        <authorList>
            <person name="Llanes A."/>
            <person name="Restrepo C.M."/>
            <person name="Vecchio G.D."/>
            <person name="Anguizola F.J."/>
            <person name="Lleonart R."/>
        </authorList>
    </citation>
    <scope>NUCLEOTIDE SEQUENCE [LARGE SCALE GENOMIC DNA]</scope>
    <source>
        <strain evidence="6 7">MHOM/PA/94/PSC-1</strain>
    </source>
</reference>
<evidence type="ECO:0000256" key="2">
    <source>
        <dbReference type="ARBA" id="ARBA00022771"/>
    </source>
</evidence>
<dbReference type="AlphaFoldDB" id="A0A088RKR7"/>
<keyword evidence="3" id="KW-0862">Zinc</keyword>
<evidence type="ECO:0000256" key="4">
    <source>
        <dbReference type="SAM" id="MobiDB-lite"/>
    </source>
</evidence>
<dbReference type="PANTHER" id="PTHR12197:SF268">
    <property type="entry name" value="SET DOMAIN-CONTAINING PROTEIN"/>
    <property type="match status" value="1"/>
</dbReference>
<dbReference type="VEuPathDB" id="TriTrypDB:LPMP_120980"/>
<dbReference type="PROSITE" id="PS50280">
    <property type="entry name" value="SET"/>
    <property type="match status" value="1"/>
</dbReference>
<dbReference type="VEuPathDB" id="TriTrypDB:LPAL13_120014800"/>
<evidence type="ECO:0000256" key="3">
    <source>
        <dbReference type="ARBA" id="ARBA00022833"/>
    </source>
</evidence>
<dbReference type="Gene3D" id="1.25.40.10">
    <property type="entry name" value="Tetratricopeptide repeat domain"/>
    <property type="match status" value="2"/>
</dbReference>
<dbReference type="GeneID" id="22573104"/>
<dbReference type="InterPro" id="IPR002893">
    <property type="entry name" value="Znf_MYND"/>
</dbReference>
<dbReference type="InterPro" id="IPR050869">
    <property type="entry name" value="H3K4_H4K5_MeTrfase"/>
</dbReference>
<dbReference type="GO" id="GO:0008270">
    <property type="term" value="F:zinc ion binding"/>
    <property type="evidence" value="ECO:0007669"/>
    <property type="project" value="UniProtKB-KW"/>
</dbReference>
<dbReference type="PANTHER" id="PTHR12197">
    <property type="entry name" value="HISTONE-LYSINE N-METHYLTRANSFERASE SMYD"/>
    <property type="match status" value="1"/>
</dbReference>
<dbReference type="RefSeq" id="XP_010697078.1">
    <property type="nucleotide sequence ID" value="XM_010698776.1"/>
</dbReference>
<dbReference type="KEGG" id="lpan:LPMP_120980"/>
<dbReference type="InterPro" id="IPR011990">
    <property type="entry name" value="TPR-like_helical_dom_sf"/>
</dbReference>
<dbReference type="InterPro" id="IPR001214">
    <property type="entry name" value="SET_dom"/>
</dbReference>
<feature type="compositionally biased region" description="Acidic residues" evidence="4">
    <location>
        <begin position="230"/>
        <end position="242"/>
    </location>
</feature>
<protein>
    <recommendedName>
        <fullName evidence="5">SET domain-containing protein</fullName>
    </recommendedName>
</protein>
<dbReference type="GO" id="GO:0005634">
    <property type="term" value="C:nucleus"/>
    <property type="evidence" value="ECO:0007669"/>
    <property type="project" value="TreeGrafter"/>
</dbReference>
<dbReference type="EMBL" id="CP009381">
    <property type="protein sequence ID" value="AIN96425.1"/>
    <property type="molecule type" value="Genomic_DNA"/>
</dbReference>
<dbReference type="Gene3D" id="2.170.270.10">
    <property type="entry name" value="SET domain"/>
    <property type="match status" value="1"/>
</dbReference>
<dbReference type="Proteomes" id="UP000063063">
    <property type="component" value="Chromosome 12"/>
</dbReference>
<feature type="domain" description="SET" evidence="5">
    <location>
        <begin position="170"/>
        <end position="440"/>
    </location>
</feature>
<feature type="compositionally biased region" description="Basic and acidic residues" evidence="4">
    <location>
        <begin position="243"/>
        <end position="253"/>
    </location>
</feature>
<evidence type="ECO:0000256" key="1">
    <source>
        <dbReference type="ARBA" id="ARBA00022723"/>
    </source>
</evidence>
<dbReference type="eggNOG" id="KOG2084">
    <property type="taxonomic scope" value="Eukaryota"/>
</dbReference>
<dbReference type="Gene3D" id="6.10.140.2220">
    <property type="match status" value="1"/>
</dbReference>